<keyword evidence="5" id="KW-1185">Reference proteome</keyword>
<protein>
    <submittedName>
        <fullName evidence="4">36.4 kDa proline-rich protein</fullName>
    </submittedName>
</protein>
<gene>
    <name evidence="4" type="primary">TPRP-F1</name>
    <name evidence="4" type="ORF">KSP39_PZI021509</name>
</gene>
<feature type="chain" id="PRO_5042846871" evidence="2">
    <location>
        <begin position="34"/>
        <end position="183"/>
    </location>
</feature>
<proteinExistence type="predicted"/>
<dbReference type="InterPro" id="IPR027923">
    <property type="entry name" value="Hydrophob_seed_dom"/>
</dbReference>
<comment type="caution">
    <text evidence="4">The sequence shown here is derived from an EMBL/GenBank/DDBJ whole genome shotgun (WGS) entry which is preliminary data.</text>
</comment>
<reference evidence="4 5" key="1">
    <citation type="journal article" date="2022" name="Nat. Plants">
        <title>Genomes of leafy and leafless Platanthera orchids illuminate the evolution of mycoheterotrophy.</title>
        <authorList>
            <person name="Li M.H."/>
            <person name="Liu K.W."/>
            <person name="Li Z."/>
            <person name="Lu H.C."/>
            <person name="Ye Q.L."/>
            <person name="Zhang D."/>
            <person name="Wang J.Y."/>
            <person name="Li Y.F."/>
            <person name="Zhong Z.M."/>
            <person name="Liu X."/>
            <person name="Yu X."/>
            <person name="Liu D.K."/>
            <person name="Tu X.D."/>
            <person name="Liu B."/>
            <person name="Hao Y."/>
            <person name="Liao X.Y."/>
            <person name="Jiang Y.T."/>
            <person name="Sun W.H."/>
            <person name="Chen J."/>
            <person name="Chen Y.Q."/>
            <person name="Ai Y."/>
            <person name="Zhai J.W."/>
            <person name="Wu S.S."/>
            <person name="Zhou Z."/>
            <person name="Hsiao Y.Y."/>
            <person name="Wu W.L."/>
            <person name="Chen Y.Y."/>
            <person name="Lin Y.F."/>
            <person name="Hsu J.L."/>
            <person name="Li C.Y."/>
            <person name="Wang Z.W."/>
            <person name="Zhao X."/>
            <person name="Zhong W.Y."/>
            <person name="Ma X.K."/>
            <person name="Ma L."/>
            <person name="Huang J."/>
            <person name="Chen G.Z."/>
            <person name="Huang M.Z."/>
            <person name="Huang L."/>
            <person name="Peng D.H."/>
            <person name="Luo Y.B."/>
            <person name="Zou S.Q."/>
            <person name="Chen S.P."/>
            <person name="Lan S."/>
            <person name="Tsai W.C."/>
            <person name="Van de Peer Y."/>
            <person name="Liu Z.J."/>
        </authorList>
    </citation>
    <scope>NUCLEOTIDE SEQUENCE [LARGE SCALE GENOMIC DNA]</scope>
    <source>
        <strain evidence="4">Lor287</strain>
    </source>
</reference>
<dbReference type="PRINTS" id="PR01217">
    <property type="entry name" value="PRICHEXTENSN"/>
</dbReference>
<accession>A0AAP0FVU8</accession>
<dbReference type="Pfam" id="PF14547">
    <property type="entry name" value="Hydrophob_seed"/>
    <property type="match status" value="1"/>
</dbReference>
<dbReference type="AlphaFoldDB" id="A0AAP0FVU8"/>
<dbReference type="Gene3D" id="1.10.110.10">
    <property type="entry name" value="Plant lipid-transfer and hydrophobic proteins"/>
    <property type="match status" value="1"/>
</dbReference>
<dbReference type="InterPro" id="IPR036312">
    <property type="entry name" value="Bifun_inhib/LTP/seed_sf"/>
</dbReference>
<keyword evidence="2" id="KW-0732">Signal</keyword>
<feature type="signal peptide" evidence="2">
    <location>
        <begin position="1"/>
        <end position="33"/>
    </location>
</feature>
<dbReference type="Proteomes" id="UP001418222">
    <property type="component" value="Unassembled WGS sequence"/>
</dbReference>
<name>A0AAP0FVU8_9ASPA</name>
<evidence type="ECO:0000256" key="2">
    <source>
        <dbReference type="SAM" id="SignalP"/>
    </source>
</evidence>
<evidence type="ECO:0000259" key="3">
    <source>
        <dbReference type="SMART" id="SM00499"/>
    </source>
</evidence>
<dbReference type="PANTHER" id="PTHR31731">
    <property type="match status" value="1"/>
</dbReference>
<sequence length="183" mass="18855">MGMISPSKQSTTTTVILLSIFLALFSSLLLSSACPTCPYPTPPSPPPPLPKHSPPPPPPKYSPPPPKYSPPPPPPNYSPPPPPQEIPCPPPPPEGGGTCPIDALKLGACVDVLGGLIHIGIGASPEEDCCPLVQGLAGLDAALCLCTAIKLSLLNINLLIPVALEVLVDDCGKYVPEGFQCPP</sequence>
<dbReference type="SMART" id="SM00499">
    <property type="entry name" value="AAI"/>
    <property type="match status" value="1"/>
</dbReference>
<dbReference type="InterPro" id="IPR016140">
    <property type="entry name" value="Bifunc_inhib/LTP/seed_store"/>
</dbReference>
<evidence type="ECO:0000256" key="1">
    <source>
        <dbReference type="SAM" id="MobiDB-lite"/>
    </source>
</evidence>
<organism evidence="4 5">
    <name type="scientific">Platanthera zijinensis</name>
    <dbReference type="NCBI Taxonomy" id="2320716"/>
    <lineage>
        <taxon>Eukaryota</taxon>
        <taxon>Viridiplantae</taxon>
        <taxon>Streptophyta</taxon>
        <taxon>Embryophyta</taxon>
        <taxon>Tracheophyta</taxon>
        <taxon>Spermatophyta</taxon>
        <taxon>Magnoliopsida</taxon>
        <taxon>Liliopsida</taxon>
        <taxon>Asparagales</taxon>
        <taxon>Orchidaceae</taxon>
        <taxon>Orchidoideae</taxon>
        <taxon>Orchideae</taxon>
        <taxon>Orchidinae</taxon>
        <taxon>Platanthera</taxon>
    </lineage>
</organism>
<dbReference type="EMBL" id="JBBWWQ010000019">
    <property type="protein sequence ID" value="KAK8918588.1"/>
    <property type="molecule type" value="Genomic_DNA"/>
</dbReference>
<evidence type="ECO:0000313" key="4">
    <source>
        <dbReference type="EMBL" id="KAK8918588.1"/>
    </source>
</evidence>
<dbReference type="SUPFAM" id="SSF47699">
    <property type="entry name" value="Bifunctional inhibitor/lipid-transfer protein/seed storage 2S albumin"/>
    <property type="match status" value="1"/>
</dbReference>
<feature type="domain" description="Bifunctional inhibitor/plant lipid transfer protein/seed storage helical" evidence="3">
    <location>
        <begin position="99"/>
        <end position="181"/>
    </location>
</feature>
<dbReference type="InterPro" id="IPR051636">
    <property type="entry name" value="Plant_LTP/defense-related"/>
</dbReference>
<dbReference type="CDD" id="cd01958">
    <property type="entry name" value="HPS_like"/>
    <property type="match status" value="1"/>
</dbReference>
<evidence type="ECO:0000313" key="5">
    <source>
        <dbReference type="Proteomes" id="UP001418222"/>
    </source>
</evidence>
<feature type="region of interest" description="Disordered" evidence="1">
    <location>
        <begin position="41"/>
        <end position="93"/>
    </location>
</feature>